<accession>A0A249XU48</accession>
<sequence length="141" mass="15868">MRYRRGPKPLVWSSPGGSSGHSRREVSRGMDVRRRQPQVFIRVSAEASVLGSGPVRWLLTLTRSTERSHHGLQPPWPLRPSSVGLALDEPALRRHVQDVRQRDSSRSACVLGRPQPQHHLHPDRVRQGRWPDQAGVEGFAG</sequence>
<dbReference type="Proteomes" id="UP000222598">
    <property type="component" value="Segment"/>
</dbReference>
<feature type="compositionally biased region" description="Basic and acidic residues" evidence="1">
    <location>
        <begin position="22"/>
        <end position="31"/>
    </location>
</feature>
<dbReference type="RefSeq" id="YP_010062378.1">
    <property type="nucleotide sequence ID" value="NC_054793.1"/>
</dbReference>
<dbReference type="GeneID" id="64872043"/>
<evidence type="ECO:0000313" key="3">
    <source>
        <dbReference type="Proteomes" id="UP000222598"/>
    </source>
</evidence>
<dbReference type="EMBL" id="MF472895">
    <property type="protein sequence ID" value="ASZ75515.1"/>
    <property type="molecule type" value="Genomic_DNA"/>
</dbReference>
<feature type="region of interest" description="Disordered" evidence="1">
    <location>
        <begin position="1"/>
        <end position="31"/>
    </location>
</feature>
<reference evidence="3" key="1">
    <citation type="submission" date="2017-07" db="EMBL/GenBank/DDBJ databases">
        <authorList>
            <person name="Sun Z.S."/>
            <person name="Albrecht U."/>
            <person name="Echele G."/>
            <person name="Lee C.C."/>
        </authorList>
    </citation>
    <scope>NUCLEOTIDE SEQUENCE [LARGE SCALE GENOMIC DNA]</scope>
</reference>
<feature type="region of interest" description="Disordered" evidence="1">
    <location>
        <begin position="98"/>
        <end position="141"/>
    </location>
</feature>
<proteinExistence type="predicted"/>
<dbReference type="KEGG" id="vg:64872043"/>
<organism evidence="2 3">
    <name type="scientific">Mycobacterium phage Kimona</name>
    <dbReference type="NCBI Taxonomy" id="2024295"/>
    <lineage>
        <taxon>Viruses</taxon>
        <taxon>Duplodnaviria</taxon>
        <taxon>Heunggongvirae</taxon>
        <taxon>Uroviricota</taxon>
        <taxon>Caudoviricetes</taxon>
        <taxon>Kimonavirus</taxon>
        <taxon>Kimonavirus kimona</taxon>
    </lineage>
</organism>
<keyword evidence="3" id="KW-1185">Reference proteome</keyword>
<name>A0A249XU48_9CAUD</name>
<evidence type="ECO:0000256" key="1">
    <source>
        <dbReference type="SAM" id="MobiDB-lite"/>
    </source>
</evidence>
<evidence type="ECO:0000313" key="2">
    <source>
        <dbReference type="EMBL" id="ASZ75515.1"/>
    </source>
</evidence>
<gene>
    <name evidence="2" type="primary">79</name>
    <name evidence="2" type="ORF">PBI_KIMONA_79</name>
</gene>
<protein>
    <submittedName>
        <fullName evidence="2">DNA primase/helicase</fullName>
    </submittedName>
</protein>